<gene>
    <name evidence="1" type="ORF">M8818_005028</name>
</gene>
<comment type="caution">
    <text evidence="1">The sequence shown here is derived from an EMBL/GenBank/DDBJ whole genome shotgun (WGS) entry which is preliminary data.</text>
</comment>
<dbReference type="EMBL" id="JAMKPW020000026">
    <property type="protein sequence ID" value="KAK8204590.1"/>
    <property type="molecule type" value="Genomic_DNA"/>
</dbReference>
<sequence>MGKLGWDRHVWEIPADMKSDSTKVYLVVKALFVLTSSSIRMSLLAFYLWLIKGAGRSTLTTIIYVCMGANAVLCIACCVADFLRCSPVSAAWTSPMPAGAKCINDGVTTMVAGSFLCLADLIVNALPILIVAKLKIPGRQRITIGILLCIGSLATLAGIVREVWIYKTLLATNDWTWEALPLWICAEAEIYIALVSSSAHVRQP</sequence>
<evidence type="ECO:0000313" key="2">
    <source>
        <dbReference type="Proteomes" id="UP001320706"/>
    </source>
</evidence>
<evidence type="ECO:0000313" key="1">
    <source>
        <dbReference type="EMBL" id="KAK8204590.1"/>
    </source>
</evidence>
<protein>
    <submittedName>
        <fullName evidence="1">Uncharacterized protein</fullName>
    </submittedName>
</protein>
<reference evidence="1" key="1">
    <citation type="submission" date="2024-02" db="EMBL/GenBank/DDBJ databases">
        <title>Metagenome Assembled Genome of Zalaria obscura JY119.</title>
        <authorList>
            <person name="Vighnesh L."/>
            <person name="Jagadeeshwari U."/>
            <person name="Venkata Ramana C."/>
            <person name="Sasikala C."/>
        </authorList>
    </citation>
    <scope>NUCLEOTIDE SEQUENCE</scope>
    <source>
        <strain evidence="1">JY119</strain>
    </source>
</reference>
<proteinExistence type="predicted"/>
<organism evidence="1 2">
    <name type="scientific">Zalaria obscura</name>
    <dbReference type="NCBI Taxonomy" id="2024903"/>
    <lineage>
        <taxon>Eukaryota</taxon>
        <taxon>Fungi</taxon>
        <taxon>Dikarya</taxon>
        <taxon>Ascomycota</taxon>
        <taxon>Pezizomycotina</taxon>
        <taxon>Dothideomycetes</taxon>
        <taxon>Dothideomycetidae</taxon>
        <taxon>Dothideales</taxon>
        <taxon>Zalariaceae</taxon>
        <taxon>Zalaria</taxon>
    </lineage>
</organism>
<keyword evidence="2" id="KW-1185">Reference proteome</keyword>
<accession>A0ACC3S9W8</accession>
<name>A0ACC3S9W8_9PEZI</name>
<dbReference type="Proteomes" id="UP001320706">
    <property type="component" value="Unassembled WGS sequence"/>
</dbReference>